<keyword evidence="1" id="KW-1133">Transmembrane helix</keyword>
<comment type="caution">
    <text evidence="2">The sequence shown here is derived from an EMBL/GenBank/DDBJ whole genome shotgun (WGS) entry which is preliminary data.</text>
</comment>
<feature type="transmembrane region" description="Helical" evidence="1">
    <location>
        <begin position="145"/>
        <end position="168"/>
    </location>
</feature>
<feature type="transmembrane region" description="Helical" evidence="1">
    <location>
        <begin position="123"/>
        <end position="139"/>
    </location>
</feature>
<feature type="transmembrane region" description="Helical" evidence="1">
    <location>
        <begin position="66"/>
        <end position="86"/>
    </location>
</feature>
<accession>A0A9Q3V616</accession>
<name>A0A9Q3V616_9FLAO</name>
<evidence type="ECO:0000256" key="1">
    <source>
        <dbReference type="SAM" id="Phobius"/>
    </source>
</evidence>
<keyword evidence="1" id="KW-0812">Transmembrane</keyword>
<proteinExistence type="predicted"/>
<organism evidence="2 3">
    <name type="scientific">Chryseobacterium turcicum</name>
    <dbReference type="NCBI Taxonomy" id="2898076"/>
    <lineage>
        <taxon>Bacteria</taxon>
        <taxon>Pseudomonadati</taxon>
        <taxon>Bacteroidota</taxon>
        <taxon>Flavobacteriia</taxon>
        <taxon>Flavobacteriales</taxon>
        <taxon>Weeksellaceae</taxon>
        <taxon>Chryseobacterium group</taxon>
        <taxon>Chryseobacterium</taxon>
    </lineage>
</organism>
<dbReference type="Proteomes" id="UP001108025">
    <property type="component" value="Unassembled WGS sequence"/>
</dbReference>
<feature type="transmembrane region" description="Helical" evidence="1">
    <location>
        <begin position="40"/>
        <end position="60"/>
    </location>
</feature>
<protein>
    <submittedName>
        <fullName evidence="2">Uncharacterized protein</fullName>
    </submittedName>
</protein>
<sequence length="196" mass="23093">METNYNFQEIWNKKNTDIPDIQEIKTTAEKYRKKQILKDIGLISLLLSTVAVIIAIWVFIKISFFTTQLGIMLVLTGIVMYIFLVYQNINILKKINTSTNNLEYLIAIRKAEQQQIYMQTKGLSIYYVLLSFGFFFYFYEFALKMSWLGCILTYGLTFLWGLVTWFIIRPKQIRKQKEKISSVISSLENLEKSLED</sequence>
<reference evidence="2" key="1">
    <citation type="submission" date="2021-11" db="EMBL/GenBank/DDBJ databases">
        <title>Description of novel Chryseobacterium species.</title>
        <authorList>
            <person name="Saticioglu I.B."/>
            <person name="Ay H."/>
            <person name="Altun S."/>
            <person name="Duman M."/>
        </authorList>
    </citation>
    <scope>NUCLEOTIDE SEQUENCE</scope>
    <source>
        <strain evidence="2">C-17</strain>
    </source>
</reference>
<evidence type="ECO:0000313" key="2">
    <source>
        <dbReference type="EMBL" id="MCD1119077.1"/>
    </source>
</evidence>
<keyword evidence="3" id="KW-1185">Reference proteome</keyword>
<keyword evidence="1" id="KW-0472">Membrane</keyword>
<dbReference type="AlphaFoldDB" id="A0A9Q3V616"/>
<evidence type="ECO:0000313" key="3">
    <source>
        <dbReference type="Proteomes" id="UP001108025"/>
    </source>
</evidence>
<dbReference type="RefSeq" id="WP_230672510.1">
    <property type="nucleotide sequence ID" value="NZ_JAJNAY010000002.1"/>
</dbReference>
<dbReference type="EMBL" id="JAJNAY010000002">
    <property type="protein sequence ID" value="MCD1119077.1"/>
    <property type="molecule type" value="Genomic_DNA"/>
</dbReference>
<gene>
    <name evidence="2" type="ORF">LO744_19720</name>
</gene>